<accession>A0A160TPZ8</accession>
<feature type="domain" description="TauD/TfdA-like" evidence="6">
    <location>
        <begin position="5"/>
        <end position="276"/>
    </location>
</feature>
<dbReference type="Pfam" id="PF02668">
    <property type="entry name" value="TauD"/>
    <property type="match status" value="1"/>
</dbReference>
<dbReference type="AlphaFoldDB" id="A0A160TPZ8"/>
<dbReference type="Gene3D" id="3.60.130.10">
    <property type="entry name" value="Clavaminate synthase-like"/>
    <property type="match status" value="1"/>
</dbReference>
<dbReference type="PANTHER" id="PTHR43779">
    <property type="entry name" value="DIOXYGENASE RV0097-RELATED"/>
    <property type="match status" value="1"/>
</dbReference>
<dbReference type="InterPro" id="IPR051178">
    <property type="entry name" value="TfdA_dioxygenase"/>
</dbReference>
<evidence type="ECO:0000256" key="4">
    <source>
        <dbReference type="ARBA" id="ARBA00023002"/>
    </source>
</evidence>
<dbReference type="InterPro" id="IPR042098">
    <property type="entry name" value="TauD-like_sf"/>
</dbReference>
<protein>
    <submittedName>
        <fullName evidence="7">Dioxygenase, TauD/TfdA family</fullName>
    </submittedName>
</protein>
<evidence type="ECO:0000256" key="5">
    <source>
        <dbReference type="ARBA" id="ARBA00023004"/>
    </source>
</evidence>
<keyword evidence="2" id="KW-0479">Metal-binding</keyword>
<evidence type="ECO:0000256" key="2">
    <source>
        <dbReference type="ARBA" id="ARBA00022723"/>
    </source>
</evidence>
<comment type="similarity">
    <text evidence="1">Belongs to the TfdA dioxygenase family.</text>
</comment>
<gene>
    <name evidence="7" type="ORF">MGWOODY_XGa3019</name>
</gene>
<keyword evidence="4" id="KW-0560">Oxidoreductase</keyword>
<evidence type="ECO:0000259" key="6">
    <source>
        <dbReference type="Pfam" id="PF02668"/>
    </source>
</evidence>
<dbReference type="SUPFAM" id="SSF51197">
    <property type="entry name" value="Clavaminate synthase-like"/>
    <property type="match status" value="1"/>
</dbReference>
<reference evidence="7" key="1">
    <citation type="submission" date="2015-10" db="EMBL/GenBank/DDBJ databases">
        <authorList>
            <person name="Gilbert D.G."/>
        </authorList>
    </citation>
    <scope>NUCLEOTIDE SEQUENCE</scope>
</reference>
<dbReference type="GO" id="GO:0051213">
    <property type="term" value="F:dioxygenase activity"/>
    <property type="evidence" value="ECO:0007669"/>
    <property type="project" value="UniProtKB-KW"/>
</dbReference>
<evidence type="ECO:0000313" key="7">
    <source>
        <dbReference type="EMBL" id="CUS49975.1"/>
    </source>
</evidence>
<name>A0A160TPZ8_9ZZZZ</name>
<sequence>MTIELRPLHGDFGVEILNVDISAGLDDSEFSEIEQAVEDYSVVLMKHQNLDDDLQLAFSSRFGELEFDHVTYGRDGRVNYVYRIGNIDRDGNHMPASHERVVFSTGNQMWHTDSSFRPAPAKFSISYAYEVTPQGGELEFVSARAAYARLPESIQSTIDELVVTHDYVFSRSKVSPDAVTPSHAESLPPVPQRLVRTNSVNGKKNYYVGSHARSIEGWSDNDARVLLDDLLDRAIQPECIYSHRWETQDLLIWDNRCVLHHGRPFDADRYRRRMHQMRVTCGCSSMDE</sequence>
<dbReference type="EMBL" id="CZRL01000008">
    <property type="protein sequence ID" value="CUS49975.1"/>
    <property type="molecule type" value="Genomic_DNA"/>
</dbReference>
<dbReference type="PANTHER" id="PTHR43779:SF3">
    <property type="entry name" value="(3R)-3-[(CARBOXYMETHYL)AMINO]FATTY ACID OXYGENASE_DECARBOXYLASE"/>
    <property type="match status" value="1"/>
</dbReference>
<evidence type="ECO:0000256" key="3">
    <source>
        <dbReference type="ARBA" id="ARBA00022964"/>
    </source>
</evidence>
<evidence type="ECO:0000256" key="1">
    <source>
        <dbReference type="ARBA" id="ARBA00005896"/>
    </source>
</evidence>
<keyword evidence="5" id="KW-0408">Iron</keyword>
<proteinExistence type="inferred from homology"/>
<keyword evidence="3 7" id="KW-0223">Dioxygenase</keyword>
<dbReference type="InterPro" id="IPR003819">
    <property type="entry name" value="TauD/TfdA-like"/>
</dbReference>
<dbReference type="GO" id="GO:0046872">
    <property type="term" value="F:metal ion binding"/>
    <property type="evidence" value="ECO:0007669"/>
    <property type="project" value="UniProtKB-KW"/>
</dbReference>
<organism evidence="7">
    <name type="scientific">hydrothermal vent metagenome</name>
    <dbReference type="NCBI Taxonomy" id="652676"/>
    <lineage>
        <taxon>unclassified sequences</taxon>
        <taxon>metagenomes</taxon>
        <taxon>ecological metagenomes</taxon>
    </lineage>
</organism>